<proteinExistence type="predicted"/>
<keyword evidence="2" id="KW-1185">Reference proteome</keyword>
<dbReference type="EMBL" id="SRYA01000017">
    <property type="protein sequence ID" value="TGY96379.1"/>
    <property type="molecule type" value="Genomic_DNA"/>
</dbReference>
<comment type="caution">
    <text evidence="1">The sequence shown here is derived from an EMBL/GenBank/DDBJ whole genome shotgun (WGS) entry which is preliminary data.</text>
</comment>
<reference evidence="1" key="1">
    <citation type="submission" date="2019-04" db="EMBL/GenBank/DDBJ databases">
        <title>Microbes associate with the intestines of laboratory mice.</title>
        <authorList>
            <person name="Navarre W."/>
            <person name="Wong E."/>
            <person name="Huang K."/>
            <person name="Tropini C."/>
            <person name="Ng K."/>
            <person name="Yu B."/>
        </authorList>
    </citation>
    <scope>NUCLEOTIDE SEQUENCE</scope>
    <source>
        <strain evidence="1">NM01_1-7b</strain>
    </source>
</reference>
<protein>
    <submittedName>
        <fullName evidence="1">Mobilization protein</fullName>
    </submittedName>
</protein>
<evidence type="ECO:0000313" key="2">
    <source>
        <dbReference type="Proteomes" id="UP000304953"/>
    </source>
</evidence>
<gene>
    <name evidence="1" type="ORF">E5329_10145</name>
</gene>
<name>A0AC61RWZ7_9FIRM</name>
<evidence type="ECO:0000313" key="1">
    <source>
        <dbReference type="EMBL" id="TGY96379.1"/>
    </source>
</evidence>
<accession>A0AC61RWZ7</accession>
<dbReference type="Proteomes" id="UP000304953">
    <property type="component" value="Unassembled WGS sequence"/>
</dbReference>
<organism evidence="1 2">
    <name type="scientific">Petralouisia muris</name>
    <dbReference type="NCBI Taxonomy" id="3032872"/>
    <lineage>
        <taxon>Bacteria</taxon>
        <taxon>Bacillati</taxon>
        <taxon>Bacillota</taxon>
        <taxon>Clostridia</taxon>
        <taxon>Lachnospirales</taxon>
        <taxon>Lachnospiraceae</taxon>
        <taxon>Petralouisia</taxon>
    </lineage>
</organism>
<sequence length="535" mass="62670">MNEVSYSAHISNGKSALNSKGRLSGVAKHNLRKYRSKEYDRENIVLLFGSTDLMRDVKKVYQDTFSEALEQYNQKQTRADRRIDDYFEHLSGKNQDMAVEIIFQCGDKDFWEDVFMETDKEKQNKENICKVYDTLLEQLQKEMPDFKVANAVVHFDEASPHMHVVGVPIGRGFKRGLETKVSKRSVFTPKTLENILQNSLRQTASVEMLIHFGVLVKDKQKGKNYDLTVAEYKVQQETKRLEMVAGFLEEKQDRLFNANQRLEQAEKEVSEAERRLSDTKTEIIGAEEDLIQIKTEGREMKQKLMAEQEEIRQENLSLKTDTLILHSDKERLLRDVRKATDEKEQIQVKKEGFLEDIGVLDKEFEKRLDFINVLDKLKALFYKLLSMIPLVREFAKFVEEKKDIRAASPYGYTPLGRLLREYRTSLPQHDRLVTFPEIASWQTSTGEVVPVYEDYNGRGTEYRLAGFWNVQKEQAVKVSEIREEIMPENRICTLELAEVYVKAVESFMEDMEPEERTRENRPMYQRQNEEYIQGR</sequence>